<sequence length="84" mass="9284">MVSSQCVRKSSVLATNPGNTHPVIEGTYIPKRTFPLIDRMLSAIESIVSSRHNRYTIVHDGIHAFLIYTPALAISGHTYILAHP</sequence>
<evidence type="ECO:0000313" key="1">
    <source>
        <dbReference type="EMBL" id="TKB46427.1"/>
    </source>
</evidence>
<gene>
    <name evidence="1" type="ORF">E8M12_05060</name>
</gene>
<reference evidence="1 2" key="1">
    <citation type="submission" date="2019-04" db="EMBL/GenBank/DDBJ databases">
        <title>Thalassotalea guangxiensis sp. nov., isolated from sediment of the coastal wetland.</title>
        <authorList>
            <person name="Zheng S."/>
            <person name="Zhang D."/>
        </authorList>
    </citation>
    <scope>NUCLEOTIDE SEQUENCE [LARGE SCALE GENOMIC DNA]</scope>
    <source>
        <strain evidence="1 2">ZS-4</strain>
    </source>
</reference>
<comment type="caution">
    <text evidence="1">The sequence shown here is derived from an EMBL/GenBank/DDBJ whole genome shotgun (WGS) entry which is preliminary data.</text>
</comment>
<accession>A0A4U1B760</accession>
<keyword evidence="2" id="KW-1185">Reference proteome</keyword>
<evidence type="ECO:0000313" key="2">
    <source>
        <dbReference type="Proteomes" id="UP000307999"/>
    </source>
</evidence>
<dbReference type="EMBL" id="SWDB01000009">
    <property type="protein sequence ID" value="TKB46427.1"/>
    <property type="molecule type" value="Genomic_DNA"/>
</dbReference>
<dbReference type="Proteomes" id="UP000307999">
    <property type="component" value="Unassembled WGS sequence"/>
</dbReference>
<proteinExistence type="predicted"/>
<dbReference type="RefSeq" id="WP_136735000.1">
    <property type="nucleotide sequence ID" value="NZ_SWDB01000009.1"/>
</dbReference>
<dbReference type="AlphaFoldDB" id="A0A4U1B760"/>
<name>A0A4U1B760_9GAMM</name>
<organism evidence="1 2">
    <name type="scientific">Thalassotalea mangrovi</name>
    <dbReference type="NCBI Taxonomy" id="2572245"/>
    <lineage>
        <taxon>Bacteria</taxon>
        <taxon>Pseudomonadati</taxon>
        <taxon>Pseudomonadota</taxon>
        <taxon>Gammaproteobacteria</taxon>
        <taxon>Alteromonadales</taxon>
        <taxon>Colwelliaceae</taxon>
        <taxon>Thalassotalea</taxon>
    </lineage>
</organism>
<protein>
    <submittedName>
        <fullName evidence="1">Uncharacterized protein</fullName>
    </submittedName>
</protein>